<evidence type="ECO:0000313" key="2">
    <source>
        <dbReference type="Proteomes" id="UP001500367"/>
    </source>
</evidence>
<reference evidence="2" key="1">
    <citation type="journal article" date="2019" name="Int. J. Syst. Evol. Microbiol.">
        <title>The Global Catalogue of Microorganisms (GCM) 10K type strain sequencing project: providing services to taxonomists for standard genome sequencing and annotation.</title>
        <authorList>
            <consortium name="The Broad Institute Genomics Platform"/>
            <consortium name="The Broad Institute Genome Sequencing Center for Infectious Disease"/>
            <person name="Wu L."/>
            <person name="Ma J."/>
        </authorList>
    </citation>
    <scope>NUCLEOTIDE SEQUENCE [LARGE SCALE GENOMIC DNA]</scope>
    <source>
        <strain evidence="2">JCM 17069</strain>
    </source>
</reference>
<organism evidence="1 2">
    <name type="scientific">Flavobacterium cheonanense</name>
    <dbReference type="NCBI Taxonomy" id="706183"/>
    <lineage>
        <taxon>Bacteria</taxon>
        <taxon>Pseudomonadati</taxon>
        <taxon>Bacteroidota</taxon>
        <taxon>Flavobacteriia</taxon>
        <taxon>Flavobacteriales</taxon>
        <taxon>Flavobacteriaceae</taxon>
        <taxon>Flavobacterium</taxon>
    </lineage>
</organism>
<accession>A0ABP7W151</accession>
<dbReference type="EMBL" id="BAABCT010000008">
    <property type="protein sequence ID" value="GAA4078684.1"/>
    <property type="molecule type" value="Genomic_DNA"/>
</dbReference>
<protein>
    <submittedName>
        <fullName evidence="1">Uncharacterized protein</fullName>
    </submittedName>
</protein>
<dbReference type="Proteomes" id="UP001500367">
    <property type="component" value="Unassembled WGS sequence"/>
</dbReference>
<keyword evidence="2" id="KW-1185">Reference proteome</keyword>
<sequence length="66" mass="7566">MNKNQFNTNKNPPKSVIIIVVLRFLFEKFLNVSNEVTKTDFLKTKLSANKQAVAIKTRKNKISNEA</sequence>
<proteinExistence type="predicted"/>
<evidence type="ECO:0000313" key="1">
    <source>
        <dbReference type="EMBL" id="GAA4078684.1"/>
    </source>
</evidence>
<name>A0ABP7W151_9FLAO</name>
<comment type="caution">
    <text evidence="1">The sequence shown here is derived from an EMBL/GenBank/DDBJ whole genome shotgun (WGS) entry which is preliminary data.</text>
</comment>
<gene>
    <name evidence="1" type="ORF">GCM10022389_25960</name>
</gene>